<dbReference type="EMBL" id="CDPU01000010">
    <property type="protein sequence ID" value="CEO48389.1"/>
    <property type="molecule type" value="Genomic_DNA"/>
</dbReference>
<dbReference type="PANTHER" id="PTHR48419:SF1">
    <property type="entry name" value="SULFOTRANSFERASE DOMAIN-CONTAINING PROTEIN"/>
    <property type="match status" value="1"/>
</dbReference>
<sequence>MASRPIFCATHPRACSTAFERVFMTRRDSLQCVHEPFGDAFYFGPERLSERYTDAAEREASGMANTTYDDVLEDIMVGAQKEGKRVFIKDMAYYLQASDGKPTGIAPSFGGGNEEGNPTNVPIDVLKKFQFTFLIRHPRRSIPSYHRCTLPPLREVTGWDYFSANEAGYVELVRLFDFLLKEGIVDKDNLTVLDADDMLDNPEGSIRAFCEQTNIDFTPEMLKWNDADRDYATVKFAKWNGWHNDALKAYALNKRTHAQKINSVEAENAEWRDKYGADAAKMIRTVVDENIPHYEYLKQFALKI</sequence>
<organism evidence="1">
    <name type="scientific">Bionectria ochroleuca</name>
    <name type="common">Gliocladium roseum</name>
    <dbReference type="NCBI Taxonomy" id="29856"/>
    <lineage>
        <taxon>Eukaryota</taxon>
        <taxon>Fungi</taxon>
        <taxon>Dikarya</taxon>
        <taxon>Ascomycota</taxon>
        <taxon>Pezizomycotina</taxon>
        <taxon>Sordariomycetes</taxon>
        <taxon>Hypocreomycetidae</taxon>
        <taxon>Hypocreales</taxon>
        <taxon>Bionectriaceae</taxon>
        <taxon>Clonostachys</taxon>
    </lineage>
</organism>
<dbReference type="InterPro" id="IPR053226">
    <property type="entry name" value="Pyrrolopyrazine_biosynth_F"/>
</dbReference>
<proteinExistence type="predicted"/>
<evidence type="ECO:0008006" key="2">
    <source>
        <dbReference type="Google" id="ProtNLM"/>
    </source>
</evidence>
<dbReference type="SUPFAM" id="SSF52540">
    <property type="entry name" value="P-loop containing nucleoside triphosphate hydrolases"/>
    <property type="match status" value="1"/>
</dbReference>
<accession>A0A0B7JTU8</accession>
<dbReference type="PANTHER" id="PTHR48419">
    <property type="entry name" value="SULFOTRANSFERASE DOMAIN-CONTAINING PROTEIN"/>
    <property type="match status" value="1"/>
</dbReference>
<dbReference type="Gene3D" id="3.40.50.300">
    <property type="entry name" value="P-loop containing nucleotide triphosphate hydrolases"/>
    <property type="match status" value="1"/>
</dbReference>
<dbReference type="InterPro" id="IPR027417">
    <property type="entry name" value="P-loop_NTPase"/>
</dbReference>
<evidence type="ECO:0000313" key="1">
    <source>
        <dbReference type="EMBL" id="CEO48389.1"/>
    </source>
</evidence>
<name>A0A0B7JTU8_BIOOC</name>
<dbReference type="AlphaFoldDB" id="A0A0B7JTU8"/>
<reference evidence="1" key="1">
    <citation type="submission" date="2015-01" db="EMBL/GenBank/DDBJ databases">
        <authorList>
            <person name="Durling Mikael"/>
        </authorList>
    </citation>
    <scope>NUCLEOTIDE SEQUENCE</scope>
</reference>
<protein>
    <recommendedName>
        <fullName evidence="2">Sulfotransferase domain-containing protein</fullName>
    </recommendedName>
</protein>
<gene>
    <name evidence="1" type="ORF">BN869_000004446_1</name>
</gene>